<dbReference type="EMBL" id="BQNB010014019">
    <property type="protein sequence ID" value="GJT23014.1"/>
    <property type="molecule type" value="Genomic_DNA"/>
</dbReference>
<feature type="compositionally biased region" description="Polar residues" evidence="1">
    <location>
        <begin position="27"/>
        <end position="37"/>
    </location>
</feature>
<gene>
    <name evidence="2" type="ORF">Tco_0892951</name>
</gene>
<accession>A0ABQ5C8X8</accession>
<evidence type="ECO:0000256" key="1">
    <source>
        <dbReference type="SAM" id="MobiDB-lite"/>
    </source>
</evidence>
<protein>
    <recommendedName>
        <fullName evidence="4">Ribosomal protein S14</fullName>
    </recommendedName>
</protein>
<organism evidence="2 3">
    <name type="scientific">Tanacetum coccineum</name>
    <dbReference type="NCBI Taxonomy" id="301880"/>
    <lineage>
        <taxon>Eukaryota</taxon>
        <taxon>Viridiplantae</taxon>
        <taxon>Streptophyta</taxon>
        <taxon>Embryophyta</taxon>
        <taxon>Tracheophyta</taxon>
        <taxon>Spermatophyta</taxon>
        <taxon>Magnoliopsida</taxon>
        <taxon>eudicotyledons</taxon>
        <taxon>Gunneridae</taxon>
        <taxon>Pentapetalae</taxon>
        <taxon>asterids</taxon>
        <taxon>campanulids</taxon>
        <taxon>Asterales</taxon>
        <taxon>Asteraceae</taxon>
        <taxon>Asteroideae</taxon>
        <taxon>Anthemideae</taxon>
        <taxon>Anthemidinae</taxon>
        <taxon>Tanacetum</taxon>
    </lineage>
</organism>
<evidence type="ECO:0000313" key="3">
    <source>
        <dbReference type="Proteomes" id="UP001151760"/>
    </source>
</evidence>
<reference evidence="2" key="1">
    <citation type="journal article" date="2022" name="Int. J. Mol. Sci.">
        <title>Draft Genome of Tanacetum Coccineum: Genomic Comparison of Closely Related Tanacetum-Family Plants.</title>
        <authorList>
            <person name="Yamashiro T."/>
            <person name="Shiraishi A."/>
            <person name="Nakayama K."/>
            <person name="Satake H."/>
        </authorList>
    </citation>
    <scope>NUCLEOTIDE SEQUENCE</scope>
</reference>
<sequence>MLSTKPQLGKTKRHQRVVIGQADNKNDTWSSKQTNQKMGFYTKERPKEAQELQRCRIASLAIRVTKINPTVTRGHPMIARNKGPRLEFKRSVCRGLDPSLQAYKYKTSLTHKGSSRSSISVA</sequence>
<evidence type="ECO:0000313" key="2">
    <source>
        <dbReference type="EMBL" id="GJT23014.1"/>
    </source>
</evidence>
<comment type="caution">
    <text evidence="2">The sequence shown here is derived from an EMBL/GenBank/DDBJ whole genome shotgun (WGS) entry which is preliminary data.</text>
</comment>
<evidence type="ECO:0008006" key="4">
    <source>
        <dbReference type="Google" id="ProtNLM"/>
    </source>
</evidence>
<proteinExistence type="predicted"/>
<dbReference type="Proteomes" id="UP001151760">
    <property type="component" value="Unassembled WGS sequence"/>
</dbReference>
<reference evidence="2" key="2">
    <citation type="submission" date="2022-01" db="EMBL/GenBank/DDBJ databases">
        <authorList>
            <person name="Yamashiro T."/>
            <person name="Shiraishi A."/>
            <person name="Satake H."/>
            <person name="Nakayama K."/>
        </authorList>
    </citation>
    <scope>NUCLEOTIDE SEQUENCE</scope>
</reference>
<feature type="region of interest" description="Disordered" evidence="1">
    <location>
        <begin position="1"/>
        <end position="39"/>
    </location>
</feature>
<name>A0ABQ5C8X8_9ASTR</name>
<keyword evidence="3" id="KW-1185">Reference proteome</keyword>